<feature type="compositionally biased region" description="Acidic residues" evidence="1">
    <location>
        <begin position="172"/>
        <end position="195"/>
    </location>
</feature>
<dbReference type="EMBL" id="JAWDJX010000001">
    <property type="protein sequence ID" value="KAK3058961.1"/>
    <property type="molecule type" value="Genomic_DNA"/>
</dbReference>
<name>A0AAJ0GK01_9PEZI</name>
<feature type="compositionally biased region" description="Basic and acidic residues" evidence="1">
    <location>
        <begin position="201"/>
        <end position="213"/>
    </location>
</feature>
<dbReference type="GO" id="GO:0000492">
    <property type="term" value="P:box C/D snoRNP assembly"/>
    <property type="evidence" value="ECO:0007669"/>
    <property type="project" value="InterPro"/>
</dbReference>
<feature type="region of interest" description="Disordered" evidence="1">
    <location>
        <begin position="165"/>
        <end position="233"/>
    </location>
</feature>
<gene>
    <name evidence="2" type="ORF">LTR09_000527</name>
</gene>
<evidence type="ECO:0000313" key="3">
    <source>
        <dbReference type="Proteomes" id="UP001271007"/>
    </source>
</evidence>
<dbReference type="Proteomes" id="UP001271007">
    <property type="component" value="Unassembled WGS sequence"/>
</dbReference>
<sequence>MSLKRPAADDTNTPASRPRRQNFKRIKLSPAAQDEATNSSEPSSGSVSEDSALRSSPQPSDHTRNSGMSSLPPSGVDEEDGSESSVSSTSSESSGLESEDEAEITTIGRPKKPVISREGMSEDLRARLAGFLPQMADANRLLESQPEGWSLEDVGEGEQFIEMSLGLGVLEEQGDGGDSSDESESDQEEGLEDDLPASSDGVKRSQQDREADVLGKLMGQSRSRHKVGIQDAE</sequence>
<accession>A0AAJ0GK01</accession>
<dbReference type="InterPro" id="IPR027921">
    <property type="entry name" value="NOPCHAP1"/>
</dbReference>
<dbReference type="AlphaFoldDB" id="A0AAJ0GK01"/>
<feature type="region of interest" description="Disordered" evidence="1">
    <location>
        <begin position="1"/>
        <end position="119"/>
    </location>
</feature>
<keyword evidence="3" id="KW-1185">Reference proteome</keyword>
<protein>
    <submittedName>
        <fullName evidence="2">Uncharacterized protein</fullName>
    </submittedName>
</protein>
<evidence type="ECO:0000313" key="2">
    <source>
        <dbReference type="EMBL" id="KAK3058961.1"/>
    </source>
</evidence>
<evidence type="ECO:0000256" key="1">
    <source>
        <dbReference type="SAM" id="MobiDB-lite"/>
    </source>
</evidence>
<dbReference type="Pfam" id="PF15370">
    <property type="entry name" value="NOPCHAP1"/>
    <property type="match status" value="1"/>
</dbReference>
<dbReference type="PANTHER" id="PTHR38489">
    <property type="entry name" value="HISTONE CHAPERONE DOMAIN-CONTAINING PROTEIN"/>
    <property type="match status" value="1"/>
</dbReference>
<organism evidence="2 3">
    <name type="scientific">Extremus antarcticus</name>
    <dbReference type="NCBI Taxonomy" id="702011"/>
    <lineage>
        <taxon>Eukaryota</taxon>
        <taxon>Fungi</taxon>
        <taxon>Dikarya</taxon>
        <taxon>Ascomycota</taxon>
        <taxon>Pezizomycotina</taxon>
        <taxon>Dothideomycetes</taxon>
        <taxon>Dothideomycetidae</taxon>
        <taxon>Mycosphaerellales</taxon>
        <taxon>Extremaceae</taxon>
        <taxon>Extremus</taxon>
    </lineage>
</organism>
<feature type="compositionally biased region" description="Low complexity" evidence="1">
    <location>
        <begin position="83"/>
        <end position="96"/>
    </location>
</feature>
<proteinExistence type="predicted"/>
<dbReference type="PANTHER" id="PTHR38489:SF1">
    <property type="entry name" value="HISTONE CHAPERONE DOMAIN-CONTAINING PROTEIN"/>
    <property type="match status" value="1"/>
</dbReference>
<reference evidence="2" key="1">
    <citation type="submission" date="2023-04" db="EMBL/GenBank/DDBJ databases">
        <title>Black Yeasts Isolated from many extreme environments.</title>
        <authorList>
            <person name="Coleine C."/>
            <person name="Stajich J.E."/>
            <person name="Selbmann L."/>
        </authorList>
    </citation>
    <scope>NUCLEOTIDE SEQUENCE</scope>
    <source>
        <strain evidence="2">CCFEE 5312</strain>
    </source>
</reference>
<comment type="caution">
    <text evidence="2">The sequence shown here is derived from an EMBL/GenBank/DDBJ whole genome shotgun (WGS) entry which is preliminary data.</text>
</comment>
<feature type="compositionally biased region" description="Polar residues" evidence="1">
    <location>
        <begin position="53"/>
        <end position="72"/>
    </location>
</feature>
<feature type="compositionally biased region" description="Low complexity" evidence="1">
    <location>
        <begin position="39"/>
        <end position="50"/>
    </location>
</feature>
<feature type="compositionally biased region" description="Basic residues" evidence="1">
    <location>
        <begin position="17"/>
        <end position="27"/>
    </location>
</feature>